<dbReference type="Proteomes" id="UP000654918">
    <property type="component" value="Unassembled WGS sequence"/>
</dbReference>
<name>A0A8H6NGZ0_9PEZI</name>
<feature type="region of interest" description="Disordered" evidence="2">
    <location>
        <begin position="1"/>
        <end position="99"/>
    </location>
</feature>
<feature type="compositionally biased region" description="Acidic residues" evidence="2">
    <location>
        <begin position="732"/>
        <end position="742"/>
    </location>
</feature>
<feature type="region of interest" description="Disordered" evidence="2">
    <location>
        <begin position="288"/>
        <end position="326"/>
    </location>
</feature>
<dbReference type="PANTHER" id="PTHR24330">
    <property type="entry name" value="HOMEOBOX PROTEIN BARH-LIKE"/>
    <property type="match status" value="1"/>
</dbReference>
<dbReference type="GO" id="GO:0000981">
    <property type="term" value="F:DNA-binding transcription factor activity, RNA polymerase II-specific"/>
    <property type="evidence" value="ECO:0007669"/>
    <property type="project" value="InterPro"/>
</dbReference>
<feature type="region of interest" description="Disordered" evidence="2">
    <location>
        <begin position="789"/>
        <end position="836"/>
    </location>
</feature>
<feature type="region of interest" description="Disordered" evidence="2">
    <location>
        <begin position="146"/>
        <end position="169"/>
    </location>
</feature>
<dbReference type="InterPro" id="IPR036864">
    <property type="entry name" value="Zn2-C6_fun-type_DNA-bd_sf"/>
</dbReference>
<protein>
    <recommendedName>
        <fullName evidence="3">Zn(2)-C6 fungal-type domain-containing protein</fullName>
    </recommendedName>
</protein>
<dbReference type="PROSITE" id="PS50048">
    <property type="entry name" value="ZN2_CY6_FUNGAL_2"/>
    <property type="match status" value="2"/>
</dbReference>
<reference evidence="4" key="1">
    <citation type="journal article" date="2020" name="Phytopathology">
        <title>Genome Sequence Resources of Colletotrichum truncatum, C. plurivorum, C. musicola, and C. sojae: Four Species Pathogenic to Soybean (Glycine max).</title>
        <authorList>
            <person name="Rogerio F."/>
            <person name="Boufleur T.R."/>
            <person name="Ciampi-Guillardi M."/>
            <person name="Sukno S.A."/>
            <person name="Thon M.R."/>
            <person name="Massola Junior N.S."/>
            <person name="Baroncelli R."/>
        </authorList>
    </citation>
    <scope>NUCLEOTIDE SEQUENCE</scope>
    <source>
        <strain evidence="4">LFN00145</strain>
    </source>
</reference>
<dbReference type="InterPro" id="IPR052145">
    <property type="entry name" value="Mediator/Homeobox_domain"/>
</dbReference>
<dbReference type="PANTHER" id="PTHR24330:SF19">
    <property type="entry name" value="MEDIATOR OF RNA POLYMERASE II TRANSCRIPTION SUBUNIT 29"/>
    <property type="match status" value="1"/>
</dbReference>
<gene>
    <name evidence="4" type="ORF">CPLU01_05810</name>
</gene>
<dbReference type="EMBL" id="WIGO01000063">
    <property type="protein sequence ID" value="KAF6833014.1"/>
    <property type="molecule type" value="Genomic_DNA"/>
</dbReference>
<feature type="domain" description="Zn(2)-C6 fungal-type" evidence="3">
    <location>
        <begin position="644"/>
        <end position="671"/>
    </location>
</feature>
<proteinExistence type="predicted"/>
<feature type="region of interest" description="Disordered" evidence="2">
    <location>
        <begin position="707"/>
        <end position="768"/>
    </location>
</feature>
<accession>A0A8H6NGZ0</accession>
<keyword evidence="1" id="KW-0539">Nucleus</keyword>
<feature type="compositionally biased region" description="Low complexity" evidence="2">
    <location>
        <begin position="789"/>
        <end position="813"/>
    </location>
</feature>
<dbReference type="SUPFAM" id="SSF57701">
    <property type="entry name" value="Zn2/Cys6 DNA-binding domain"/>
    <property type="match status" value="1"/>
</dbReference>
<evidence type="ECO:0000256" key="1">
    <source>
        <dbReference type="ARBA" id="ARBA00023242"/>
    </source>
</evidence>
<dbReference type="GO" id="GO:0008270">
    <property type="term" value="F:zinc ion binding"/>
    <property type="evidence" value="ECO:0007669"/>
    <property type="project" value="InterPro"/>
</dbReference>
<comment type="caution">
    <text evidence="4">The sequence shown here is derived from an EMBL/GenBank/DDBJ whole genome shotgun (WGS) entry which is preliminary data.</text>
</comment>
<evidence type="ECO:0000313" key="5">
    <source>
        <dbReference type="Proteomes" id="UP000654918"/>
    </source>
</evidence>
<feature type="compositionally biased region" description="Low complexity" evidence="2">
    <location>
        <begin position="51"/>
        <end position="66"/>
    </location>
</feature>
<dbReference type="SMART" id="SM00066">
    <property type="entry name" value="GAL4"/>
    <property type="match status" value="3"/>
</dbReference>
<dbReference type="Pfam" id="PF00172">
    <property type="entry name" value="Zn_clus"/>
    <property type="match status" value="1"/>
</dbReference>
<feature type="compositionally biased region" description="Polar residues" evidence="2">
    <location>
        <begin position="87"/>
        <end position="96"/>
    </location>
</feature>
<feature type="region of interest" description="Disordered" evidence="2">
    <location>
        <begin position="1261"/>
        <end position="1291"/>
    </location>
</feature>
<feature type="domain" description="Zn(2)-C6 fungal-type" evidence="3">
    <location>
        <begin position="243"/>
        <end position="274"/>
    </location>
</feature>
<feature type="compositionally biased region" description="Polar residues" evidence="2">
    <location>
        <begin position="151"/>
        <end position="162"/>
    </location>
</feature>
<dbReference type="InterPro" id="IPR001138">
    <property type="entry name" value="Zn2Cys6_DnaBD"/>
</dbReference>
<feature type="compositionally biased region" description="Acidic residues" evidence="2">
    <location>
        <begin position="305"/>
        <end position="315"/>
    </location>
</feature>
<evidence type="ECO:0000313" key="4">
    <source>
        <dbReference type="EMBL" id="KAF6833014.1"/>
    </source>
</evidence>
<evidence type="ECO:0000259" key="3">
    <source>
        <dbReference type="PROSITE" id="PS50048"/>
    </source>
</evidence>
<organism evidence="4 5">
    <name type="scientific">Colletotrichum plurivorum</name>
    <dbReference type="NCBI Taxonomy" id="2175906"/>
    <lineage>
        <taxon>Eukaryota</taxon>
        <taxon>Fungi</taxon>
        <taxon>Dikarya</taxon>
        <taxon>Ascomycota</taxon>
        <taxon>Pezizomycotina</taxon>
        <taxon>Sordariomycetes</taxon>
        <taxon>Hypocreomycetidae</taxon>
        <taxon>Glomerellales</taxon>
        <taxon>Glomerellaceae</taxon>
        <taxon>Colletotrichum</taxon>
        <taxon>Colletotrichum orchidearum species complex</taxon>
    </lineage>
</organism>
<evidence type="ECO:0000256" key="2">
    <source>
        <dbReference type="SAM" id="MobiDB-lite"/>
    </source>
</evidence>
<sequence>MSRRVPDKIALPTTRNNGPQQKPRDNRVPDQITLPEWRPQTAPQAPPAPQPSQQQQQQQQQPEPMQLDPGLQGNQTLDQLTLPAIGNNYQPQQPEQDYQLPGYNYPPEWLLERRRTEIEQQQQQRQQQWREDLELMEQLVQAEPTIDPRLFNSSDIQPSQYYPQDFAYPPEEQRYDPVQFQPRAPQPQQDVQPQYQYGQPQYSVTDGYANAEDAIAAVRALRPSAPVDGAPAAGSLVPVYYKTCNHCRTIQRKCTGKSPCFHCISIGKGDQCTYEFRFMKAATPAVPLAATPAGGRGRKRKEPPAEDPDETDDEIVVGGAPSKPKKRVRFRASLEDVIYPPNRRRLGNLRPSSSAKMCDHCRAGGDRGKPCDANHEEQIECSQCTRHRNLTDPNHLCTVRGYDYWQKRFANSRPMYPVHDGEASCCTPCRIKRAAGHPTYCDVDPTVKIGCTPCREEGGRCLAFNEERAVGKLETELEPWERMWHRPTPGDDTIKNGRKPWWRHMCEACVSHSEEKNFAGCSWTEDFRLGDYRCSSCRKNKTPCIDPYTEEEFKDDYAWPGVGDNLSVQGRGVQRQGRYKCTNCRINAFNCRGVQNYPGYACSKCAIWGLRCQIPTEAGSLRIADRKWIGWARRNGDLGMTFNACLSCRVNNRNCDRKRPCDSCVNSKSACDPFTARGGTINRERTLGADGPLYYMALGYGPNGVDSNRLSMPDEDMVGPNRPKWCNMNPPEPEEEKPDDQETERGSAPARDFGASGPTLGPTSAPAPALAQDFTVGAGYNAFFNSFNPRTPTSSATPQSSPPSLTMTPTPASNSSTAQPFGSLSPPGFLGDNGTASDAQDGNIFATWLTGYNVPGSSDAIGGDTLLPFENRKEVEEELSRILGEDSLMTGMDLDNLPADYFKLDNFVNFSPSPPQAPAPAGVAPRAPEDDIDGIDASDQNAVVRAISEAMMSYLRDSRFVPVALRYLAVPEIFDVPETAQVPAPERVLLDLTSQPGSASPPSRKPFAPEIIPNSGIAYETRMRSLLRKWQRPRFNVFRDVPDNPVDRSAWLPGAERQKTCEEWKTVPEVDGTKCGKPAPAVCDNLEHMIRPEGHPVCDACDVVNKRNLFQGMQPLTHGEFLRMRFYACYDCAAKEARDVVQQVQQRQQQQQQDQGQQQDQQLQPLKGATKHYGFPAAQPAQPITGCSCASKLIGRRLCAHHRYRLASQLMIHAMFVAEWAVTNFGAEGCLFCKGDKVKARTAGTGLVYLCLNCEGVASEPGPAPELRPGVEGLLGASANPPSLTQPDWSG</sequence>
<keyword evidence="5" id="KW-1185">Reference proteome</keyword>
<feature type="compositionally biased region" description="Polar residues" evidence="2">
    <location>
        <begin position="1280"/>
        <end position="1291"/>
    </location>
</feature>